<gene>
    <name evidence="1" type="ORF">Ga0061069_10292</name>
</gene>
<dbReference type="EMBL" id="CYHF01000002">
    <property type="protein sequence ID" value="CUA94449.1"/>
    <property type="molecule type" value="Genomic_DNA"/>
</dbReference>
<accession>A0A0K6HU72</accession>
<dbReference type="STRING" id="339866.GCA_001418255_00616"/>
<sequence>MSDKLTATPLVGVVLEEQVDITVDQICALCRVEHTQVVHLVEEGVIDPLPPTPALSAQWRFSGEALSRARRALRLQRELELNPAAAALVLDLLDEVASLRQALRDFAA</sequence>
<protein>
    <submittedName>
        <fullName evidence="1">Transcriptional regulator, MerR family</fullName>
    </submittedName>
</protein>
<dbReference type="AlphaFoldDB" id="A0A0K6HU72"/>
<organism evidence="1 2">
    <name type="scientific">Thiomonas bhubaneswarensis</name>
    <dbReference type="NCBI Taxonomy" id="339866"/>
    <lineage>
        <taxon>Bacteria</taxon>
        <taxon>Pseudomonadati</taxon>
        <taxon>Pseudomonadota</taxon>
        <taxon>Betaproteobacteria</taxon>
        <taxon>Burkholderiales</taxon>
        <taxon>Thiomonas</taxon>
    </lineage>
</organism>
<dbReference type="RefSeq" id="WP_055449565.1">
    <property type="nucleotide sequence ID" value="NZ_CYHF01000002.1"/>
</dbReference>
<name>A0A0K6HU72_9BURK</name>
<reference evidence="2" key="1">
    <citation type="submission" date="2015-08" db="EMBL/GenBank/DDBJ databases">
        <authorList>
            <person name="Varghese N."/>
        </authorList>
    </citation>
    <scope>NUCLEOTIDE SEQUENCE [LARGE SCALE GENOMIC DNA]</scope>
    <source>
        <strain evidence="2">DSM 18181</strain>
    </source>
</reference>
<proteinExistence type="predicted"/>
<dbReference type="Proteomes" id="UP000183649">
    <property type="component" value="Unassembled WGS sequence"/>
</dbReference>
<keyword evidence="2" id="KW-1185">Reference proteome</keyword>
<dbReference type="Gene3D" id="1.10.1660.10">
    <property type="match status" value="1"/>
</dbReference>
<dbReference type="OrthoDB" id="8562553at2"/>
<evidence type="ECO:0000313" key="2">
    <source>
        <dbReference type="Proteomes" id="UP000183649"/>
    </source>
</evidence>
<dbReference type="Pfam" id="PF13591">
    <property type="entry name" value="MerR_2"/>
    <property type="match status" value="1"/>
</dbReference>
<evidence type="ECO:0000313" key="1">
    <source>
        <dbReference type="EMBL" id="CUA94449.1"/>
    </source>
</evidence>